<dbReference type="EMBL" id="CP059567">
    <property type="protein sequence ID" value="QMT41303.1"/>
    <property type="molecule type" value="Genomic_DNA"/>
</dbReference>
<organism evidence="1 2">
    <name type="scientific">Neisseria shayeganii</name>
    <dbReference type="NCBI Taxonomy" id="607712"/>
    <lineage>
        <taxon>Bacteria</taxon>
        <taxon>Pseudomonadati</taxon>
        <taxon>Pseudomonadota</taxon>
        <taxon>Betaproteobacteria</taxon>
        <taxon>Neisseriales</taxon>
        <taxon>Neisseriaceae</taxon>
        <taxon>Neisseria</taxon>
    </lineage>
</organism>
<accession>A0A7D7N720</accession>
<dbReference type="RefSeq" id="WP_182122845.1">
    <property type="nucleotide sequence ID" value="NZ_CP059567.1"/>
</dbReference>
<evidence type="ECO:0008006" key="3">
    <source>
        <dbReference type="Google" id="ProtNLM"/>
    </source>
</evidence>
<evidence type="ECO:0000313" key="2">
    <source>
        <dbReference type="Proteomes" id="UP000514752"/>
    </source>
</evidence>
<dbReference type="Proteomes" id="UP000514752">
    <property type="component" value="Chromosome"/>
</dbReference>
<evidence type="ECO:0000313" key="1">
    <source>
        <dbReference type="EMBL" id="QMT41303.1"/>
    </source>
</evidence>
<dbReference type="Gene3D" id="1.20.1600.10">
    <property type="entry name" value="Outer membrane efflux proteins (OEP)"/>
    <property type="match status" value="1"/>
</dbReference>
<reference evidence="1 2" key="1">
    <citation type="submission" date="2020-07" db="EMBL/GenBank/DDBJ databases">
        <title>Genomic diversity of species in the Neisseriaceae family.</title>
        <authorList>
            <person name="Vincent A.T."/>
            <person name="Bernet E."/>
            <person name="Veyrier F.J."/>
        </authorList>
    </citation>
    <scope>NUCLEOTIDE SEQUENCE [LARGE SCALE GENOMIC DNA]</scope>
    <source>
        <strain evidence="1 2">DSM 22244</strain>
    </source>
</reference>
<sequence>MWESNRSKLESVRLGRQVGVRSNLDELQAVQAEAEARQQLAEARYGQIMAYLQLLAHSGTLTDETGWAVLRQRLYGPARPSDPSDQSSSRAR</sequence>
<dbReference type="KEGG" id="nsg:H3L94_04565"/>
<proteinExistence type="predicted"/>
<name>A0A7D7N720_9NEIS</name>
<dbReference type="SUPFAM" id="SSF56954">
    <property type="entry name" value="Outer membrane efflux proteins (OEP)"/>
    <property type="match status" value="1"/>
</dbReference>
<dbReference type="AlphaFoldDB" id="A0A7D7N720"/>
<gene>
    <name evidence="1" type="ORF">H3L94_04565</name>
</gene>
<protein>
    <recommendedName>
        <fullName evidence="3">TolC family protein</fullName>
    </recommendedName>
</protein>